<dbReference type="EMBL" id="NMQW01000002">
    <property type="protein sequence ID" value="OXM87843.1"/>
    <property type="molecule type" value="Genomic_DNA"/>
</dbReference>
<evidence type="ECO:0000256" key="2">
    <source>
        <dbReference type="ARBA" id="ARBA00023163"/>
    </source>
</evidence>
<dbReference type="Pfam" id="PF13280">
    <property type="entry name" value="WYL"/>
    <property type="match status" value="1"/>
</dbReference>
<dbReference type="InterPro" id="IPR051534">
    <property type="entry name" value="CBASS_pafABC_assoc_protein"/>
</dbReference>
<gene>
    <name evidence="4" type="ORF">CF651_01660</name>
</gene>
<dbReference type="Pfam" id="PF08279">
    <property type="entry name" value="HTH_11"/>
    <property type="match status" value="1"/>
</dbReference>
<dbReference type="InterPro" id="IPR028349">
    <property type="entry name" value="PafC-like"/>
</dbReference>
<dbReference type="SUPFAM" id="SSF46785">
    <property type="entry name" value="Winged helix' DNA-binding domain"/>
    <property type="match status" value="1"/>
</dbReference>
<dbReference type="InterPro" id="IPR001034">
    <property type="entry name" value="DeoR_HTH"/>
</dbReference>
<dbReference type="InterPro" id="IPR036390">
    <property type="entry name" value="WH_DNA-bd_sf"/>
</dbReference>
<dbReference type="PANTHER" id="PTHR34580">
    <property type="match status" value="1"/>
</dbReference>
<dbReference type="PANTHER" id="PTHR34580:SF9">
    <property type="entry name" value="SLL5097 PROTEIN"/>
    <property type="match status" value="1"/>
</dbReference>
<keyword evidence="2" id="KW-0804">Transcription</keyword>
<dbReference type="InterPro" id="IPR026881">
    <property type="entry name" value="WYL_dom"/>
</dbReference>
<feature type="domain" description="HTH deoR-type" evidence="3">
    <location>
        <begin position="3"/>
        <end position="62"/>
    </location>
</feature>
<name>A0A229UWX5_9BACL</name>
<evidence type="ECO:0000313" key="4">
    <source>
        <dbReference type="EMBL" id="OXM87843.1"/>
    </source>
</evidence>
<dbReference type="PROSITE" id="PS51000">
    <property type="entry name" value="HTH_DEOR_2"/>
    <property type="match status" value="1"/>
</dbReference>
<dbReference type="InterPro" id="IPR013196">
    <property type="entry name" value="HTH_11"/>
</dbReference>
<dbReference type="Gene3D" id="1.10.10.10">
    <property type="entry name" value="Winged helix-like DNA-binding domain superfamily/Winged helix DNA-binding domain"/>
    <property type="match status" value="1"/>
</dbReference>
<dbReference type="PROSITE" id="PS52050">
    <property type="entry name" value="WYL"/>
    <property type="match status" value="1"/>
</dbReference>
<evidence type="ECO:0000313" key="5">
    <source>
        <dbReference type="Proteomes" id="UP000215509"/>
    </source>
</evidence>
<accession>A0A229UWX5</accession>
<sequence length="323" mass="37106">MSKSKRLMELMIAVNKRKKFTVRELAEEFQVSMRTIMRDLQVLSELGIPLYTEYGPHGGYRVLRERLLPPITFSEQEAVAMFFAYQSLQHYGALPFAEESTTALNKFYYYLPDDTKEVIDKMKQRVVFWTPKRYASNPYLKPLLDASLQQHKLAIVYDSKEGAKSRIIQPIGVYSHNGYWYCPAYCHLKERFLLFRVDRVLAAELSNEDVPGVDLSRYSIMDWFKPKPSGHMAHASDALFKTVVKLTRDGVRRCQWEAYFGAALHVEPDGTGTLRLDISASELDYYTSYFLGFGADAVIVQPAEMVAMARSAVNRLAEAYREP</sequence>
<protein>
    <submittedName>
        <fullName evidence="4">Transcriptional regulator</fullName>
    </submittedName>
</protein>
<dbReference type="RefSeq" id="WP_094013093.1">
    <property type="nucleotide sequence ID" value="NZ_NMQW01000002.1"/>
</dbReference>
<evidence type="ECO:0000259" key="3">
    <source>
        <dbReference type="PROSITE" id="PS51000"/>
    </source>
</evidence>
<keyword evidence="1" id="KW-0805">Transcription regulation</keyword>
<organism evidence="4 5">
    <name type="scientific">Paenibacillus rigui</name>
    <dbReference type="NCBI Taxonomy" id="554312"/>
    <lineage>
        <taxon>Bacteria</taxon>
        <taxon>Bacillati</taxon>
        <taxon>Bacillota</taxon>
        <taxon>Bacilli</taxon>
        <taxon>Bacillales</taxon>
        <taxon>Paenibacillaceae</taxon>
        <taxon>Paenibacillus</taxon>
    </lineage>
</organism>
<dbReference type="SMART" id="SM00420">
    <property type="entry name" value="HTH_DEOR"/>
    <property type="match status" value="1"/>
</dbReference>
<dbReference type="GO" id="GO:0003700">
    <property type="term" value="F:DNA-binding transcription factor activity"/>
    <property type="evidence" value="ECO:0007669"/>
    <property type="project" value="InterPro"/>
</dbReference>
<reference evidence="4 5" key="1">
    <citation type="submission" date="2017-07" db="EMBL/GenBank/DDBJ databases">
        <title>Genome sequencing and assembly of Paenibacillus rigui.</title>
        <authorList>
            <person name="Mayilraj S."/>
        </authorList>
    </citation>
    <scope>NUCLEOTIDE SEQUENCE [LARGE SCALE GENOMIC DNA]</scope>
    <source>
        <strain evidence="4 5">JCM 16352</strain>
    </source>
</reference>
<dbReference type="InterPro" id="IPR057727">
    <property type="entry name" value="WCX_dom"/>
</dbReference>
<evidence type="ECO:0000256" key="1">
    <source>
        <dbReference type="ARBA" id="ARBA00023015"/>
    </source>
</evidence>
<dbReference type="InterPro" id="IPR036388">
    <property type="entry name" value="WH-like_DNA-bd_sf"/>
</dbReference>
<proteinExistence type="predicted"/>
<keyword evidence="5" id="KW-1185">Reference proteome</keyword>
<dbReference type="OrthoDB" id="9815009at2"/>
<comment type="caution">
    <text evidence="4">The sequence shown here is derived from an EMBL/GenBank/DDBJ whole genome shotgun (WGS) entry which is preliminary data.</text>
</comment>
<dbReference type="AlphaFoldDB" id="A0A229UWX5"/>
<dbReference type="Pfam" id="PF25583">
    <property type="entry name" value="WCX"/>
    <property type="match status" value="1"/>
</dbReference>
<dbReference type="PIRSF" id="PIRSF016838">
    <property type="entry name" value="PafC"/>
    <property type="match status" value="1"/>
</dbReference>
<dbReference type="Proteomes" id="UP000215509">
    <property type="component" value="Unassembled WGS sequence"/>
</dbReference>